<keyword evidence="2" id="KW-1185">Reference proteome</keyword>
<evidence type="ECO:0000313" key="1">
    <source>
        <dbReference type="EMBL" id="MBC5631345.1"/>
    </source>
</evidence>
<name>A0ABR7DIT0_9BACT</name>
<proteinExistence type="predicted"/>
<evidence type="ECO:0000313" key="2">
    <source>
        <dbReference type="Proteomes" id="UP000651475"/>
    </source>
</evidence>
<sequence length="80" mass="9456">MTTMQLRADIFENLNLLLDNEDAMIQLRKYLHILRKKVEQDIPCQYSIEELSQRAWQGVQDARLGMGQSNEDLMKEAETW</sequence>
<accession>A0ABR7DIT0</accession>
<dbReference type="RefSeq" id="WP_186928083.1">
    <property type="nucleotide sequence ID" value="NZ_JACOOJ010000001.1"/>
</dbReference>
<evidence type="ECO:0008006" key="3">
    <source>
        <dbReference type="Google" id="ProtNLM"/>
    </source>
</evidence>
<comment type="caution">
    <text evidence="1">The sequence shown here is derived from an EMBL/GenBank/DDBJ whole genome shotgun (WGS) entry which is preliminary data.</text>
</comment>
<dbReference type="Proteomes" id="UP000651475">
    <property type="component" value="Unassembled WGS sequence"/>
</dbReference>
<organism evidence="1 2">
    <name type="scientific">Parabacteroides hominis</name>
    <dbReference type="NCBI Taxonomy" id="2763057"/>
    <lineage>
        <taxon>Bacteria</taxon>
        <taxon>Pseudomonadati</taxon>
        <taxon>Bacteroidota</taxon>
        <taxon>Bacteroidia</taxon>
        <taxon>Bacteroidales</taxon>
        <taxon>Tannerellaceae</taxon>
        <taxon>Parabacteroides</taxon>
    </lineage>
</organism>
<gene>
    <name evidence="1" type="ORF">H8S65_00950</name>
</gene>
<dbReference type="EMBL" id="JACOOJ010000001">
    <property type="protein sequence ID" value="MBC5631345.1"/>
    <property type="molecule type" value="Genomic_DNA"/>
</dbReference>
<protein>
    <recommendedName>
        <fullName evidence="3">Addiction module antitoxin RelB</fullName>
    </recommendedName>
</protein>
<reference evidence="1 2" key="1">
    <citation type="submission" date="2020-08" db="EMBL/GenBank/DDBJ databases">
        <title>Genome public.</title>
        <authorList>
            <person name="Liu C."/>
            <person name="Sun Q."/>
        </authorList>
    </citation>
    <scope>NUCLEOTIDE SEQUENCE [LARGE SCALE GENOMIC DNA]</scope>
    <source>
        <strain evidence="1 2">NSJ-79</strain>
    </source>
</reference>